<dbReference type="GO" id="GO:0046428">
    <property type="term" value="F:1,4-dihydroxy-2-naphthoate polyprenyltransferase activity"/>
    <property type="evidence" value="ECO:0007669"/>
    <property type="project" value="UniProtKB-EC"/>
</dbReference>
<evidence type="ECO:0000256" key="9">
    <source>
        <dbReference type="SAM" id="Phobius"/>
    </source>
</evidence>
<dbReference type="GO" id="GO:0016020">
    <property type="term" value="C:membrane"/>
    <property type="evidence" value="ECO:0007669"/>
    <property type="project" value="UniProtKB-SubCell"/>
</dbReference>
<dbReference type="Gene3D" id="1.10.357.140">
    <property type="entry name" value="UbiA prenyltransferase"/>
    <property type="match status" value="1"/>
</dbReference>
<dbReference type="GO" id="GO:0042371">
    <property type="term" value="P:vitamin K biosynthetic process"/>
    <property type="evidence" value="ECO:0007669"/>
    <property type="project" value="TreeGrafter"/>
</dbReference>
<comment type="caution">
    <text evidence="10">The sequence shown here is derived from an EMBL/GenBank/DDBJ whole genome shotgun (WGS) entry which is preliminary data.</text>
</comment>
<keyword evidence="11" id="KW-1185">Reference proteome</keyword>
<dbReference type="InterPro" id="IPR026046">
    <property type="entry name" value="UBIAD1"/>
</dbReference>
<evidence type="ECO:0000256" key="3">
    <source>
        <dbReference type="ARBA" id="ARBA00022428"/>
    </source>
</evidence>
<feature type="transmembrane region" description="Helical" evidence="9">
    <location>
        <begin position="172"/>
        <end position="191"/>
    </location>
</feature>
<evidence type="ECO:0000256" key="7">
    <source>
        <dbReference type="ARBA" id="ARBA00022989"/>
    </source>
</evidence>
<dbReference type="UniPathway" id="UPA00079"/>
<dbReference type="AlphaFoldDB" id="A0A7X0NJ99"/>
<gene>
    <name evidence="10" type="ORF">HNQ55_003025</name>
</gene>
<keyword evidence="4" id="KW-1003">Cell membrane</keyword>
<keyword evidence="8 9" id="KW-0472">Membrane</keyword>
<proteinExistence type="predicted"/>
<dbReference type="InterPro" id="IPR044878">
    <property type="entry name" value="UbiA_sf"/>
</dbReference>
<feature type="transmembrane region" description="Helical" evidence="9">
    <location>
        <begin position="15"/>
        <end position="32"/>
    </location>
</feature>
<feature type="transmembrane region" description="Helical" evidence="9">
    <location>
        <begin position="104"/>
        <end position="135"/>
    </location>
</feature>
<feature type="transmembrane region" description="Helical" evidence="9">
    <location>
        <begin position="212"/>
        <end position="237"/>
    </location>
</feature>
<name>A0A7X0NJ99_9GAMM</name>
<reference evidence="10 11" key="1">
    <citation type="submission" date="2020-08" db="EMBL/GenBank/DDBJ databases">
        <title>Genomic Encyclopedia of Type Strains, Phase IV (KMG-IV): sequencing the most valuable type-strain genomes for metagenomic binning, comparative biology and taxonomic classification.</title>
        <authorList>
            <person name="Goeker M."/>
        </authorList>
    </citation>
    <scope>NUCLEOTIDE SEQUENCE [LARGE SCALE GENOMIC DNA]</scope>
    <source>
        <strain evidence="10 11">DSM 26287</strain>
    </source>
</reference>
<accession>A0A7X0NJ99</accession>
<organism evidence="10 11">
    <name type="scientific">Thalassotalea piscium</name>
    <dbReference type="NCBI Taxonomy" id="1230533"/>
    <lineage>
        <taxon>Bacteria</taxon>
        <taxon>Pseudomonadati</taxon>
        <taxon>Pseudomonadota</taxon>
        <taxon>Gammaproteobacteria</taxon>
        <taxon>Alteromonadales</taxon>
        <taxon>Colwelliaceae</taxon>
        <taxon>Thalassotalea</taxon>
    </lineage>
</organism>
<evidence type="ECO:0000256" key="5">
    <source>
        <dbReference type="ARBA" id="ARBA00022679"/>
    </source>
</evidence>
<dbReference type="EC" id="2.5.1.-" evidence="10"/>
<dbReference type="EMBL" id="JACHHU010000030">
    <property type="protein sequence ID" value="MBB6544492.1"/>
    <property type="molecule type" value="Genomic_DNA"/>
</dbReference>
<dbReference type="PIRSF" id="PIRSF005355">
    <property type="entry name" value="UBIAD1"/>
    <property type="match status" value="1"/>
</dbReference>
<comment type="pathway">
    <text evidence="2">Quinol/quinone metabolism; menaquinone biosynthesis.</text>
</comment>
<dbReference type="GO" id="GO:0009234">
    <property type="term" value="P:menaquinone biosynthetic process"/>
    <property type="evidence" value="ECO:0007669"/>
    <property type="project" value="UniProtKB-UniPathway"/>
</dbReference>
<feature type="transmembrane region" description="Helical" evidence="9">
    <location>
        <begin position="275"/>
        <end position="296"/>
    </location>
</feature>
<keyword evidence="3" id="KW-0474">Menaquinone biosynthesis</keyword>
<dbReference type="CDD" id="cd13962">
    <property type="entry name" value="PT_UbiA_UBIAD1"/>
    <property type="match status" value="1"/>
</dbReference>
<evidence type="ECO:0000256" key="8">
    <source>
        <dbReference type="ARBA" id="ARBA00023136"/>
    </source>
</evidence>
<evidence type="ECO:0000256" key="1">
    <source>
        <dbReference type="ARBA" id="ARBA00004141"/>
    </source>
</evidence>
<keyword evidence="7 9" id="KW-1133">Transmembrane helix</keyword>
<evidence type="ECO:0000256" key="6">
    <source>
        <dbReference type="ARBA" id="ARBA00022692"/>
    </source>
</evidence>
<sequence length="297" mass="32483">MKNLLLSFPAIRPKFLLLAPICVFFGTSIAFYQQVPLNYLHFTLAIIGALFAAISVNTLNEYQDFQSGLDLNTSKTPFSGGSGLLEKQPELAPTVFKISVGSSLVVFLIGCYFLTTIGPVILGFGIVGLAIIWLYTKWLNKLPFACLIAPGLGFGLLIVLGSYFVVTGTLNLMASQLAYVPFLLVSNLLLLNQYPDIEADKTAGRNHILIKYGVNFANYTYLFFSILTVISIIALYFYHQLPLLILASLIPASLTFIVFKGLLTYGKDIGKQPTYLVMNVIAANITPLIMALVLVAC</sequence>
<feature type="transmembrane region" description="Helical" evidence="9">
    <location>
        <begin position="142"/>
        <end position="166"/>
    </location>
</feature>
<protein>
    <submittedName>
        <fullName evidence="10">1,4-dihydroxy-2-naphthoate octaprenyltransferase</fullName>
        <ecNumber evidence="10">2.5.1.-</ecNumber>
        <ecNumber evidence="10">2.5.1.74</ecNumber>
    </submittedName>
</protein>
<dbReference type="Proteomes" id="UP000537141">
    <property type="component" value="Unassembled WGS sequence"/>
</dbReference>
<dbReference type="PANTHER" id="PTHR13929">
    <property type="entry name" value="1,4-DIHYDROXY-2-NAPHTHOATE OCTAPRENYLTRANSFERASE"/>
    <property type="match status" value="1"/>
</dbReference>
<feature type="transmembrane region" description="Helical" evidence="9">
    <location>
        <begin position="243"/>
        <end position="263"/>
    </location>
</feature>
<evidence type="ECO:0000256" key="4">
    <source>
        <dbReference type="ARBA" id="ARBA00022475"/>
    </source>
</evidence>
<feature type="transmembrane region" description="Helical" evidence="9">
    <location>
        <begin position="39"/>
        <end position="59"/>
    </location>
</feature>
<dbReference type="Pfam" id="PF01040">
    <property type="entry name" value="UbiA"/>
    <property type="match status" value="1"/>
</dbReference>
<dbReference type="RefSeq" id="WP_184425661.1">
    <property type="nucleotide sequence ID" value="NZ_AP027362.1"/>
</dbReference>
<comment type="subcellular location">
    <subcellularLocation>
        <location evidence="1">Membrane</location>
        <topology evidence="1">Multi-pass membrane protein</topology>
    </subcellularLocation>
</comment>
<evidence type="ECO:0000256" key="2">
    <source>
        <dbReference type="ARBA" id="ARBA00004863"/>
    </source>
</evidence>
<dbReference type="PANTHER" id="PTHR13929:SF0">
    <property type="entry name" value="UBIA PRENYLTRANSFERASE DOMAIN-CONTAINING PROTEIN 1"/>
    <property type="match status" value="1"/>
</dbReference>
<dbReference type="EC" id="2.5.1.74" evidence="10"/>
<keyword evidence="5 10" id="KW-0808">Transferase</keyword>
<dbReference type="InterPro" id="IPR000537">
    <property type="entry name" value="UbiA_prenyltransferase"/>
</dbReference>
<evidence type="ECO:0000313" key="10">
    <source>
        <dbReference type="EMBL" id="MBB6544492.1"/>
    </source>
</evidence>
<keyword evidence="6 9" id="KW-0812">Transmembrane</keyword>
<evidence type="ECO:0000313" key="11">
    <source>
        <dbReference type="Proteomes" id="UP000537141"/>
    </source>
</evidence>